<feature type="repeat" description="WD" evidence="5">
    <location>
        <begin position="218"/>
        <end position="259"/>
    </location>
</feature>
<evidence type="ECO:0000256" key="6">
    <source>
        <dbReference type="SAM" id="MobiDB-lite"/>
    </source>
</evidence>
<feature type="repeat" description="WD" evidence="5">
    <location>
        <begin position="144"/>
        <end position="185"/>
    </location>
</feature>
<dbReference type="FunFam" id="2.130.10.10:FF:000899">
    <property type="entry name" value="Chromosome 15, whole genome shotgun sequence"/>
    <property type="match status" value="1"/>
</dbReference>
<dbReference type="InterPro" id="IPR020472">
    <property type="entry name" value="WD40_PAC1"/>
</dbReference>
<dbReference type="PRINTS" id="PR00320">
    <property type="entry name" value="GPROTEINBRPT"/>
</dbReference>
<feature type="compositionally biased region" description="Basic and acidic residues" evidence="6">
    <location>
        <begin position="375"/>
        <end position="389"/>
    </location>
</feature>
<dbReference type="PANTHER" id="PTHR19865">
    <property type="entry name" value="U3 SMALL NUCLEOLAR RNA INTERACTING PROTEIN 2"/>
    <property type="match status" value="1"/>
</dbReference>
<evidence type="ECO:0000256" key="4">
    <source>
        <dbReference type="ARBA" id="ARBA00023242"/>
    </source>
</evidence>
<dbReference type="Proteomes" id="UP000629468">
    <property type="component" value="Unassembled WGS sequence"/>
</dbReference>
<feature type="repeat" description="WD" evidence="5">
    <location>
        <begin position="455"/>
        <end position="482"/>
    </location>
</feature>
<dbReference type="Pfam" id="PF00400">
    <property type="entry name" value="WD40"/>
    <property type="match status" value="5"/>
</dbReference>
<evidence type="ECO:0000256" key="5">
    <source>
        <dbReference type="PROSITE-ProRule" id="PRU00221"/>
    </source>
</evidence>
<dbReference type="PROSITE" id="PS00678">
    <property type="entry name" value="WD_REPEATS_1"/>
    <property type="match status" value="1"/>
</dbReference>
<evidence type="ECO:0000313" key="7">
    <source>
        <dbReference type="EMBL" id="KAF7762279.1"/>
    </source>
</evidence>
<dbReference type="PROSITE" id="PS50082">
    <property type="entry name" value="WD_REPEATS_2"/>
    <property type="match status" value="4"/>
</dbReference>
<dbReference type="InterPro" id="IPR001680">
    <property type="entry name" value="WD40_rpt"/>
</dbReference>
<evidence type="ECO:0008006" key="9">
    <source>
        <dbReference type="Google" id="ProtNLM"/>
    </source>
</evidence>
<dbReference type="InterPro" id="IPR015943">
    <property type="entry name" value="WD40/YVTN_repeat-like_dom_sf"/>
</dbReference>
<feature type="region of interest" description="Disordered" evidence="6">
    <location>
        <begin position="1"/>
        <end position="77"/>
    </location>
</feature>
<reference evidence="7 8" key="1">
    <citation type="journal article" name="Sci. Rep.">
        <title>Telomere-to-telomere assembled and centromere annotated genomes of the two main subspecies of the button mushroom Agaricus bisporus reveal especially polymorphic chromosome ends.</title>
        <authorList>
            <person name="Sonnenberg A.S.M."/>
            <person name="Sedaghat-Telgerd N."/>
            <person name="Lavrijssen B."/>
            <person name="Ohm R.A."/>
            <person name="Hendrickx P.M."/>
            <person name="Scholtmeijer K."/>
            <person name="Baars J.J.P."/>
            <person name="van Peer A."/>
        </authorList>
    </citation>
    <scope>NUCLEOTIDE SEQUENCE [LARGE SCALE GENOMIC DNA]</scope>
    <source>
        <strain evidence="7 8">H119_p4</strain>
    </source>
</reference>
<dbReference type="InterPro" id="IPR039241">
    <property type="entry name" value="Rrp9-like"/>
</dbReference>
<keyword evidence="4" id="KW-0539">Nucleus</keyword>
<dbReference type="SUPFAM" id="SSF50978">
    <property type="entry name" value="WD40 repeat-like"/>
    <property type="match status" value="1"/>
</dbReference>
<keyword evidence="3" id="KW-0677">Repeat</keyword>
<accession>A0A8H7EXK4</accession>
<dbReference type="GO" id="GO:0034511">
    <property type="term" value="F:U3 snoRNA binding"/>
    <property type="evidence" value="ECO:0007669"/>
    <property type="project" value="InterPro"/>
</dbReference>
<evidence type="ECO:0000256" key="1">
    <source>
        <dbReference type="ARBA" id="ARBA00004123"/>
    </source>
</evidence>
<sequence length="599" mass="65745">MPDRFFASKKRKRTESSFKKRPNGVTTKSKPPYKKTKVDEELSDRSDDEWGGVDDMDLRPEEPDPGASGDEDDDETPAEKRLRLAQMYLDGVKESLADGEYDAAEIDKELISSRLKKDVLEHSGKVHLFIADSYNLSSPPTLRTRGHRFSVTSAVAAESGQYLFTSGKEGNIIKWDISSGRKLKTFYKIKPPPSADTSHAKGKGKGKAKVIDTSASDVNGHCDEVLTLALSSDGKYLVSGGRDRRLIVWDAEKGVWIKTFQGPMNHKDAISALSFRKSSHQLFTASLDRSLKVYDLSPTVMGYVETLFGHQDYVHSLDSLRGDNCVSVGGRDKTARYWKIIDETQLVFRGGGRSRIREILEGTLRADDVDVDHEENEKVKPKNKEREQDPEGFVEGSLDCIAMIDEITFVTGGDSGSISLWTTTKKKPVFTQPLAHGLNTMHSATEGPIQTPRWITALAALPYSDLFVSGSWDGQIRLWKLDPKLKSFSVLGNVSVPGIINSLQIVSPPKSLFVSHTSSLSAITNGSTNSTSWLTSTPTTATTMSGTTPPVLITAGVGQEHRFGRWLSVKEDGAVNGAYVIALLQKSSSSSSRTFVTAT</sequence>
<dbReference type="Gene3D" id="2.130.10.10">
    <property type="entry name" value="YVTN repeat-like/Quinoprotein amine dehydrogenase"/>
    <property type="match status" value="2"/>
</dbReference>
<comment type="subcellular location">
    <subcellularLocation>
        <location evidence="1">Nucleus</location>
    </subcellularLocation>
</comment>
<dbReference type="AlphaFoldDB" id="A0A8H7EXK4"/>
<dbReference type="PANTHER" id="PTHR19865:SF0">
    <property type="entry name" value="U3 SMALL NUCLEOLAR RNA-INTERACTING PROTEIN 2"/>
    <property type="match status" value="1"/>
</dbReference>
<dbReference type="InterPro" id="IPR019775">
    <property type="entry name" value="WD40_repeat_CS"/>
</dbReference>
<proteinExistence type="predicted"/>
<evidence type="ECO:0000256" key="3">
    <source>
        <dbReference type="ARBA" id="ARBA00022737"/>
    </source>
</evidence>
<feature type="compositionally biased region" description="Acidic residues" evidence="6">
    <location>
        <begin position="46"/>
        <end position="55"/>
    </location>
</feature>
<dbReference type="PROSITE" id="PS50294">
    <property type="entry name" value="WD_REPEATS_REGION"/>
    <property type="match status" value="2"/>
</dbReference>
<dbReference type="EMBL" id="JABXXO010000012">
    <property type="protein sequence ID" value="KAF7762279.1"/>
    <property type="molecule type" value="Genomic_DNA"/>
</dbReference>
<name>A0A8H7EXK4_AGABI</name>
<evidence type="ECO:0000256" key="2">
    <source>
        <dbReference type="ARBA" id="ARBA00022574"/>
    </source>
</evidence>
<organism evidence="7 8">
    <name type="scientific">Agaricus bisporus var. burnettii</name>
    <dbReference type="NCBI Taxonomy" id="192524"/>
    <lineage>
        <taxon>Eukaryota</taxon>
        <taxon>Fungi</taxon>
        <taxon>Dikarya</taxon>
        <taxon>Basidiomycota</taxon>
        <taxon>Agaricomycotina</taxon>
        <taxon>Agaricomycetes</taxon>
        <taxon>Agaricomycetidae</taxon>
        <taxon>Agaricales</taxon>
        <taxon>Agaricineae</taxon>
        <taxon>Agaricaceae</taxon>
        <taxon>Agaricus</taxon>
    </lineage>
</organism>
<feature type="region of interest" description="Disordered" evidence="6">
    <location>
        <begin position="371"/>
        <end position="391"/>
    </location>
</feature>
<feature type="compositionally biased region" description="Basic and acidic residues" evidence="6">
    <location>
        <begin position="36"/>
        <end position="45"/>
    </location>
</feature>
<dbReference type="SMART" id="SM00320">
    <property type="entry name" value="WD40"/>
    <property type="match status" value="6"/>
</dbReference>
<feature type="repeat" description="WD" evidence="5">
    <location>
        <begin position="263"/>
        <end position="297"/>
    </location>
</feature>
<evidence type="ECO:0000313" key="8">
    <source>
        <dbReference type="Proteomes" id="UP000629468"/>
    </source>
</evidence>
<dbReference type="InterPro" id="IPR036322">
    <property type="entry name" value="WD40_repeat_dom_sf"/>
</dbReference>
<gene>
    <name evidence="7" type="ORF">Agabi119p4_8872</name>
</gene>
<dbReference type="GO" id="GO:0032040">
    <property type="term" value="C:small-subunit processome"/>
    <property type="evidence" value="ECO:0007669"/>
    <property type="project" value="TreeGrafter"/>
</dbReference>
<comment type="caution">
    <text evidence="7">The sequence shown here is derived from an EMBL/GenBank/DDBJ whole genome shotgun (WGS) entry which is preliminary data.</text>
</comment>
<protein>
    <recommendedName>
        <fullName evidence="9">WD40 repeat-like protein</fullName>
    </recommendedName>
</protein>
<keyword evidence="2 5" id="KW-0853">WD repeat</keyword>